<keyword evidence="2" id="KW-1185">Reference proteome</keyword>
<proteinExistence type="predicted"/>
<evidence type="ECO:0000313" key="1">
    <source>
        <dbReference type="EMBL" id="KAI8430748.1"/>
    </source>
</evidence>
<dbReference type="EMBL" id="CM046131">
    <property type="protein sequence ID" value="KAI8430748.1"/>
    <property type="molecule type" value="Genomic_DNA"/>
</dbReference>
<dbReference type="Proteomes" id="UP001064048">
    <property type="component" value="Chromosome Z"/>
</dbReference>
<comment type="caution">
    <text evidence="1">The sequence shown here is derived from an EMBL/GenBank/DDBJ whole genome shotgun (WGS) entry which is preliminary data.</text>
</comment>
<organism evidence="1 2">
    <name type="scientific">Choristoneura fumiferana</name>
    <name type="common">Spruce budworm moth</name>
    <name type="synonym">Archips fumiferana</name>
    <dbReference type="NCBI Taxonomy" id="7141"/>
    <lineage>
        <taxon>Eukaryota</taxon>
        <taxon>Metazoa</taxon>
        <taxon>Ecdysozoa</taxon>
        <taxon>Arthropoda</taxon>
        <taxon>Hexapoda</taxon>
        <taxon>Insecta</taxon>
        <taxon>Pterygota</taxon>
        <taxon>Neoptera</taxon>
        <taxon>Endopterygota</taxon>
        <taxon>Lepidoptera</taxon>
        <taxon>Glossata</taxon>
        <taxon>Ditrysia</taxon>
        <taxon>Tortricoidea</taxon>
        <taxon>Tortricidae</taxon>
        <taxon>Tortricinae</taxon>
        <taxon>Choristoneura</taxon>
    </lineage>
</organism>
<evidence type="ECO:0000313" key="2">
    <source>
        <dbReference type="Proteomes" id="UP001064048"/>
    </source>
</evidence>
<name>A0ACC0K3G8_CHOFU</name>
<gene>
    <name evidence="1" type="ORF">MSG28_000919</name>
</gene>
<protein>
    <submittedName>
        <fullName evidence="1">Uncharacterized protein</fullName>
    </submittedName>
</protein>
<reference evidence="1 2" key="1">
    <citation type="journal article" date="2022" name="Genome Biol. Evol.">
        <title>The Spruce Budworm Genome: Reconstructing the Evolutionary History of Antifreeze Proteins.</title>
        <authorList>
            <person name="Beliveau C."/>
            <person name="Gagne P."/>
            <person name="Picq S."/>
            <person name="Vernygora O."/>
            <person name="Keeling C.I."/>
            <person name="Pinkney K."/>
            <person name="Doucet D."/>
            <person name="Wen F."/>
            <person name="Johnston J.S."/>
            <person name="Maaroufi H."/>
            <person name="Boyle B."/>
            <person name="Laroche J."/>
            <person name="Dewar K."/>
            <person name="Juretic N."/>
            <person name="Blackburn G."/>
            <person name="Nisole A."/>
            <person name="Brunet B."/>
            <person name="Brandao M."/>
            <person name="Lumley L."/>
            <person name="Duan J."/>
            <person name="Quan G."/>
            <person name="Lucarotti C.J."/>
            <person name="Roe A.D."/>
            <person name="Sperling F.A.H."/>
            <person name="Levesque R.C."/>
            <person name="Cusson M."/>
        </authorList>
    </citation>
    <scope>NUCLEOTIDE SEQUENCE [LARGE SCALE GENOMIC DNA]</scope>
    <source>
        <strain evidence="1">Glfc:IPQL:Cfum</strain>
    </source>
</reference>
<accession>A0ACC0K3G8</accession>
<sequence length="416" mass="46588">MPLRRLMQGQRNDILSAKGILEMDWTALTPCQRECVSRLGMTIQLEQEAYLTQHPEIIAMLEIFIAKIVNCSKRREILKASALHFTQPFPPLDEEIRKRLGIPTTGPYTKDNMPPFYYEDEELKNDLKNIITKHYPPEPWNVPTPILSTPNTLSSSFISIITSETTLPTPEPVKTPDPTLSEVMFVVVSNTVDKAIYSRVDDLALRYDTAYVEVMKAVEEAMEIPVEVIKTDIAELFFGAYNMFEMIITEKERIGKKLNTRLTHIAKLINNSNSKSFTQDRFGIYLPREEQFGNESVTAPPAMAEEEPAEEPAGAAAGAAASVKSGASSVSRSSKKVVVKTLIYSTSITYQCKRSVWRNADSPSINTKIDNENIAQMAKTTTIFGPPAIEASWRAIFENTIIQSISDNSGIDKIRK</sequence>